<dbReference type="EMBL" id="JBIMZQ010000045">
    <property type="protein sequence ID" value="KAL3659574.1"/>
    <property type="molecule type" value="Genomic_DNA"/>
</dbReference>
<feature type="transmembrane region" description="Helical" evidence="6">
    <location>
        <begin position="12"/>
        <end position="37"/>
    </location>
</feature>
<comment type="subcellular location">
    <subcellularLocation>
        <location evidence="1">Membrane</location>
        <topology evidence="1">Multi-pass membrane protein</topology>
    </subcellularLocation>
</comment>
<dbReference type="Proteomes" id="UP001632037">
    <property type="component" value="Unassembled WGS sequence"/>
</dbReference>
<sequence>MSNYYSPLPYSLSLWFAEIPYLIVVIIMFVTIEYWLVGWSSNAGDFFFSLLVFYLYTSECTYIGQWMSALMPNEKVAVGAISCLLNLFSGYLLPRTAMKAGYKWFTYLIPSSY</sequence>
<protein>
    <recommendedName>
        <fullName evidence="7">ABC-2 type transporter transmembrane domain-containing protein</fullName>
    </recommendedName>
</protein>
<dbReference type="PANTHER" id="PTHR19241">
    <property type="entry name" value="ATP-BINDING CASSETTE TRANSPORTER"/>
    <property type="match status" value="1"/>
</dbReference>
<gene>
    <name evidence="8" type="ORF">V7S43_015252</name>
</gene>
<reference evidence="8 9" key="1">
    <citation type="submission" date="2024-09" db="EMBL/GenBank/DDBJ databases">
        <title>Genome sequencing and assembly of Phytophthora oleae, isolate VK10A, causative agent of rot of olive drupes.</title>
        <authorList>
            <person name="Conti Taguali S."/>
            <person name="Riolo M."/>
            <person name="La Spada F."/>
            <person name="Cacciola S.O."/>
            <person name="Dionisio G."/>
        </authorList>
    </citation>
    <scope>NUCLEOTIDE SEQUENCE [LARGE SCALE GENOMIC DNA]</scope>
    <source>
        <strain evidence="8 9">VK10A</strain>
    </source>
</reference>
<keyword evidence="2" id="KW-0813">Transport</keyword>
<dbReference type="AlphaFoldDB" id="A0ABD3F265"/>
<evidence type="ECO:0000256" key="6">
    <source>
        <dbReference type="SAM" id="Phobius"/>
    </source>
</evidence>
<evidence type="ECO:0000259" key="7">
    <source>
        <dbReference type="Pfam" id="PF01061"/>
    </source>
</evidence>
<keyword evidence="5 6" id="KW-0472">Membrane</keyword>
<keyword evidence="4 6" id="KW-1133">Transmembrane helix</keyword>
<evidence type="ECO:0000256" key="5">
    <source>
        <dbReference type="ARBA" id="ARBA00023136"/>
    </source>
</evidence>
<organism evidence="8 9">
    <name type="scientific">Phytophthora oleae</name>
    <dbReference type="NCBI Taxonomy" id="2107226"/>
    <lineage>
        <taxon>Eukaryota</taxon>
        <taxon>Sar</taxon>
        <taxon>Stramenopiles</taxon>
        <taxon>Oomycota</taxon>
        <taxon>Peronosporomycetes</taxon>
        <taxon>Peronosporales</taxon>
        <taxon>Peronosporaceae</taxon>
        <taxon>Phytophthora</taxon>
    </lineage>
</organism>
<evidence type="ECO:0000256" key="3">
    <source>
        <dbReference type="ARBA" id="ARBA00022692"/>
    </source>
</evidence>
<dbReference type="Pfam" id="PF01061">
    <property type="entry name" value="ABC2_membrane"/>
    <property type="match status" value="1"/>
</dbReference>
<feature type="transmembrane region" description="Helical" evidence="6">
    <location>
        <begin position="46"/>
        <end position="64"/>
    </location>
</feature>
<evidence type="ECO:0000256" key="1">
    <source>
        <dbReference type="ARBA" id="ARBA00004141"/>
    </source>
</evidence>
<evidence type="ECO:0000313" key="9">
    <source>
        <dbReference type="Proteomes" id="UP001632037"/>
    </source>
</evidence>
<keyword evidence="9" id="KW-1185">Reference proteome</keyword>
<dbReference type="InterPro" id="IPR013525">
    <property type="entry name" value="ABC2_TM"/>
</dbReference>
<evidence type="ECO:0000256" key="2">
    <source>
        <dbReference type="ARBA" id="ARBA00022448"/>
    </source>
</evidence>
<proteinExistence type="predicted"/>
<dbReference type="GO" id="GO:0016020">
    <property type="term" value="C:membrane"/>
    <property type="evidence" value="ECO:0007669"/>
    <property type="project" value="UniProtKB-SubCell"/>
</dbReference>
<feature type="domain" description="ABC-2 type transporter transmembrane" evidence="7">
    <location>
        <begin position="2"/>
        <end position="113"/>
    </location>
</feature>
<name>A0ABD3F265_9STRA</name>
<evidence type="ECO:0000256" key="4">
    <source>
        <dbReference type="ARBA" id="ARBA00022989"/>
    </source>
</evidence>
<accession>A0ABD3F265</accession>
<evidence type="ECO:0000313" key="8">
    <source>
        <dbReference type="EMBL" id="KAL3659574.1"/>
    </source>
</evidence>
<feature type="transmembrane region" description="Helical" evidence="6">
    <location>
        <begin position="76"/>
        <end position="93"/>
    </location>
</feature>
<keyword evidence="3 6" id="KW-0812">Transmembrane</keyword>
<comment type="caution">
    <text evidence="8">The sequence shown here is derived from an EMBL/GenBank/DDBJ whole genome shotgun (WGS) entry which is preliminary data.</text>
</comment>